<dbReference type="GO" id="GO:0034498">
    <property type="term" value="P:early endosome to Golgi transport"/>
    <property type="evidence" value="ECO:0007669"/>
    <property type="project" value="EnsemblFungi"/>
</dbReference>
<dbReference type="GO" id="GO:0080025">
    <property type="term" value="F:phosphatidylinositol-3,5-bisphosphate binding"/>
    <property type="evidence" value="ECO:0007669"/>
    <property type="project" value="EnsemblFungi"/>
</dbReference>
<gene>
    <name evidence="3" type="primary">NDAI0D03200</name>
    <name evidence="3" type="ordered locus">NDAI_0D03200</name>
</gene>
<dbReference type="CDD" id="cd16992">
    <property type="entry name" value="ENTH_Ent3"/>
    <property type="match status" value="1"/>
</dbReference>
<dbReference type="STRING" id="1071378.G0WA23"/>
<dbReference type="GO" id="GO:0006895">
    <property type="term" value="P:Golgi to endosome transport"/>
    <property type="evidence" value="ECO:0007669"/>
    <property type="project" value="EnsemblFungi"/>
</dbReference>
<dbReference type="SMART" id="SM00273">
    <property type="entry name" value="ENTH"/>
    <property type="match status" value="1"/>
</dbReference>
<dbReference type="Gene3D" id="1.25.40.90">
    <property type="match status" value="1"/>
</dbReference>
<dbReference type="KEGG" id="ndi:NDAI_0D03200"/>
<evidence type="ECO:0000313" key="4">
    <source>
        <dbReference type="Proteomes" id="UP000000689"/>
    </source>
</evidence>
<dbReference type="GO" id="GO:0005886">
    <property type="term" value="C:plasma membrane"/>
    <property type="evidence" value="ECO:0007669"/>
    <property type="project" value="TreeGrafter"/>
</dbReference>
<dbReference type="eggNOG" id="KOG2056">
    <property type="taxonomic scope" value="Eukaryota"/>
</dbReference>
<feature type="compositionally biased region" description="Polar residues" evidence="1">
    <location>
        <begin position="237"/>
        <end position="246"/>
    </location>
</feature>
<feature type="compositionally biased region" description="Acidic residues" evidence="1">
    <location>
        <begin position="262"/>
        <end position="273"/>
    </location>
</feature>
<dbReference type="PANTHER" id="PTHR12276">
    <property type="entry name" value="EPSIN/ENT-RELATED"/>
    <property type="match status" value="1"/>
</dbReference>
<feature type="region of interest" description="Disordered" evidence="1">
    <location>
        <begin position="154"/>
        <end position="181"/>
    </location>
</feature>
<dbReference type="GO" id="GO:0030276">
    <property type="term" value="F:clathrin binding"/>
    <property type="evidence" value="ECO:0007669"/>
    <property type="project" value="EnsemblFungi"/>
</dbReference>
<dbReference type="Proteomes" id="UP000000689">
    <property type="component" value="Chromosome 4"/>
</dbReference>
<proteinExistence type="predicted"/>
<dbReference type="GO" id="GO:0030125">
    <property type="term" value="C:clathrin vesicle coat"/>
    <property type="evidence" value="ECO:0007669"/>
    <property type="project" value="EnsemblFungi"/>
</dbReference>
<dbReference type="GO" id="GO:0030036">
    <property type="term" value="P:actin cytoskeleton organization"/>
    <property type="evidence" value="ECO:0007669"/>
    <property type="project" value="EnsemblFungi"/>
</dbReference>
<feature type="domain" description="ENTH" evidence="2">
    <location>
        <begin position="24"/>
        <end position="157"/>
    </location>
</feature>
<feature type="compositionally biased region" description="Basic and acidic residues" evidence="1">
    <location>
        <begin position="154"/>
        <end position="165"/>
    </location>
</feature>
<dbReference type="OMA" id="QGTYNFR"/>
<dbReference type="GO" id="GO:0005829">
    <property type="term" value="C:cytosol"/>
    <property type="evidence" value="ECO:0007669"/>
    <property type="project" value="GOC"/>
</dbReference>
<dbReference type="GO" id="GO:0005768">
    <property type="term" value="C:endosome"/>
    <property type="evidence" value="ECO:0007669"/>
    <property type="project" value="EnsemblFungi"/>
</dbReference>
<organism evidence="3 4">
    <name type="scientific">Naumovozyma dairenensis (strain ATCC 10597 / BCRC 20456 / CBS 421 / NBRC 0211 / NRRL Y-12639)</name>
    <name type="common">Saccharomyces dairenensis</name>
    <dbReference type="NCBI Taxonomy" id="1071378"/>
    <lineage>
        <taxon>Eukaryota</taxon>
        <taxon>Fungi</taxon>
        <taxon>Dikarya</taxon>
        <taxon>Ascomycota</taxon>
        <taxon>Saccharomycotina</taxon>
        <taxon>Saccharomycetes</taxon>
        <taxon>Saccharomycetales</taxon>
        <taxon>Saccharomycetaceae</taxon>
        <taxon>Naumovozyma</taxon>
    </lineage>
</organism>
<dbReference type="GO" id="GO:0032266">
    <property type="term" value="F:phosphatidylinositol-3-phosphate binding"/>
    <property type="evidence" value="ECO:0007669"/>
    <property type="project" value="EnsemblFungi"/>
</dbReference>
<dbReference type="GeneID" id="11495291"/>
<sequence>MSLEDTLSNMTLYDAKKYFRKAQNVVFNYTEMESKVREATNNEPWGASSTLMEQIAQGTYNVRERYEIVGMIFRRFTEKAGSEWRQIYKALQLLDYLIKHGSEPFIDDVRSSLKLIQMLETFHYIDSEGRDQGINVRNRAKLLVELLQDDSNIRQERKKARETSKKYKGVAGGSAATTMNGSLTANTRAGFTVSGSQGISVSADFDSDDSDNEERFKSSPYNDRSSARGRFKDDGEQPSSELTTANKLLDTSGDNIVNATVEGDDDDEDDFDDFQSAPPVPSQSNAPIAQNNISSLLDIDGTSFNANATPYQPQLHIQPVVVPAISSATNTKKDDPFGSLFSSAKASSASIPKPVKPITNHTANLAPSTSTNIAASSIAATVGAADDEDDLFGDMTSSTAANTNNATTNSTSTGTTNSTNNNGSNTVEEVDLLMF</sequence>
<dbReference type="FunFam" id="1.25.40.90:FF:000006">
    <property type="entry name" value="Clathrin interactor 1"/>
    <property type="match status" value="1"/>
</dbReference>
<name>G0WA23_NAUDC</name>
<dbReference type="Pfam" id="PF01417">
    <property type="entry name" value="ENTH"/>
    <property type="match status" value="1"/>
</dbReference>
<dbReference type="PROSITE" id="PS50942">
    <property type="entry name" value="ENTH"/>
    <property type="match status" value="1"/>
</dbReference>
<dbReference type="RefSeq" id="XP_003669877.1">
    <property type="nucleotide sequence ID" value="XM_003669829.1"/>
</dbReference>
<dbReference type="PANTHER" id="PTHR12276:SF45">
    <property type="entry name" value="CLATHRIN INTERACTOR 1"/>
    <property type="match status" value="1"/>
</dbReference>
<feature type="region of interest" description="Disordered" evidence="1">
    <location>
        <begin position="395"/>
        <end position="426"/>
    </location>
</feature>
<accession>G0WA23</accession>
<dbReference type="GO" id="GO:0006897">
    <property type="term" value="P:endocytosis"/>
    <property type="evidence" value="ECO:0007669"/>
    <property type="project" value="TreeGrafter"/>
</dbReference>
<dbReference type="OrthoDB" id="4033880at2759"/>
<dbReference type="InterPro" id="IPR013809">
    <property type="entry name" value="ENTH"/>
</dbReference>
<protein>
    <recommendedName>
        <fullName evidence="2">ENTH domain-containing protein</fullName>
    </recommendedName>
</protein>
<dbReference type="EMBL" id="HE580270">
    <property type="protein sequence ID" value="CCD24634.1"/>
    <property type="molecule type" value="Genomic_DNA"/>
</dbReference>
<evidence type="ECO:0000256" key="1">
    <source>
        <dbReference type="SAM" id="MobiDB-lite"/>
    </source>
</evidence>
<feature type="compositionally biased region" description="Low complexity" evidence="1">
    <location>
        <begin position="396"/>
        <end position="426"/>
    </location>
</feature>
<evidence type="ECO:0000313" key="3">
    <source>
        <dbReference type="EMBL" id="CCD24634.1"/>
    </source>
</evidence>
<reference evidence="3 4" key="1">
    <citation type="journal article" date="2011" name="Proc. Natl. Acad. Sci. U.S.A.">
        <title>Evolutionary erosion of yeast sex chromosomes by mating-type switching accidents.</title>
        <authorList>
            <person name="Gordon J.L."/>
            <person name="Armisen D."/>
            <person name="Proux-Wera E."/>
            <person name="Oheigeartaigh S.S."/>
            <person name="Byrne K.P."/>
            <person name="Wolfe K.H."/>
        </authorList>
    </citation>
    <scope>NUCLEOTIDE SEQUENCE [LARGE SCALE GENOMIC DNA]</scope>
    <source>
        <strain evidence="4">ATCC 10597 / BCRC 20456 / CBS 421 / NBRC 0211 / NRRL Y-12639</strain>
    </source>
</reference>
<dbReference type="InterPro" id="IPR008942">
    <property type="entry name" value="ENTH_VHS"/>
</dbReference>
<evidence type="ECO:0000259" key="2">
    <source>
        <dbReference type="PROSITE" id="PS50942"/>
    </source>
</evidence>
<dbReference type="SUPFAM" id="SSF48464">
    <property type="entry name" value="ENTH/VHS domain"/>
    <property type="match status" value="1"/>
</dbReference>
<dbReference type="HOGENOM" id="CLU_040577_1_0_1"/>
<feature type="region of interest" description="Disordered" evidence="1">
    <location>
        <begin position="198"/>
        <end position="287"/>
    </location>
</feature>
<keyword evidence="4" id="KW-1185">Reference proteome</keyword>
<dbReference type="GO" id="GO:0032511">
    <property type="term" value="P:late endosome to vacuole transport via multivesicular body sorting pathway"/>
    <property type="evidence" value="ECO:0007669"/>
    <property type="project" value="EnsemblFungi"/>
</dbReference>
<dbReference type="AlphaFoldDB" id="G0WA23"/>